<keyword evidence="7" id="KW-0444">Lipid biosynthesis</keyword>
<dbReference type="InterPro" id="IPR036945">
    <property type="entry name" value="DAGK_sf"/>
</dbReference>
<evidence type="ECO:0000256" key="10">
    <source>
        <dbReference type="ARBA" id="ARBA00022692"/>
    </source>
</evidence>
<comment type="subcellular location">
    <subcellularLocation>
        <location evidence="2">Cell inner membrane</location>
        <topology evidence="2">Multi-pass membrane protein</topology>
    </subcellularLocation>
</comment>
<evidence type="ECO:0000256" key="21">
    <source>
        <dbReference type="ARBA" id="ARBA00031546"/>
    </source>
</evidence>
<dbReference type="Gene3D" id="1.10.287.3610">
    <property type="match status" value="1"/>
</dbReference>
<evidence type="ECO:0000256" key="6">
    <source>
        <dbReference type="ARBA" id="ARBA00022475"/>
    </source>
</evidence>
<evidence type="ECO:0000256" key="20">
    <source>
        <dbReference type="ARBA" id="ARBA00023264"/>
    </source>
</evidence>
<keyword evidence="17" id="KW-0443">Lipid metabolism</keyword>
<dbReference type="EMBL" id="MLJW01000316">
    <property type="protein sequence ID" value="OIQ89779.1"/>
    <property type="molecule type" value="Genomic_DNA"/>
</dbReference>
<evidence type="ECO:0000256" key="11">
    <source>
        <dbReference type="ARBA" id="ARBA00022723"/>
    </source>
</evidence>
<dbReference type="PANTHER" id="PTHR34299:SF1">
    <property type="entry name" value="DIACYLGLYCEROL KINASE"/>
    <property type="match status" value="1"/>
</dbReference>
<reference evidence="24" key="1">
    <citation type="submission" date="2016-10" db="EMBL/GenBank/DDBJ databases">
        <title>Sequence of Gallionella enrichment culture.</title>
        <authorList>
            <person name="Poehlein A."/>
            <person name="Muehling M."/>
            <person name="Daniel R."/>
        </authorList>
    </citation>
    <scope>NUCLEOTIDE SEQUENCE</scope>
</reference>
<keyword evidence="15" id="KW-0460">Magnesium</keyword>
<evidence type="ECO:0000256" key="19">
    <source>
        <dbReference type="ARBA" id="ARBA00023209"/>
    </source>
</evidence>
<dbReference type="Pfam" id="PF01219">
    <property type="entry name" value="DAGK_prokar"/>
    <property type="match status" value="1"/>
</dbReference>
<evidence type="ECO:0000256" key="17">
    <source>
        <dbReference type="ARBA" id="ARBA00023098"/>
    </source>
</evidence>
<dbReference type="InterPro" id="IPR000829">
    <property type="entry name" value="DAGK"/>
</dbReference>
<dbReference type="GO" id="GO:0004143">
    <property type="term" value="F:ATP-dependent diacylglycerol kinase activity"/>
    <property type="evidence" value="ECO:0007669"/>
    <property type="project" value="UniProtKB-EC"/>
</dbReference>
<evidence type="ECO:0000256" key="7">
    <source>
        <dbReference type="ARBA" id="ARBA00022516"/>
    </source>
</evidence>
<dbReference type="PROSITE" id="PS01069">
    <property type="entry name" value="DAGK_PROKAR"/>
    <property type="match status" value="1"/>
</dbReference>
<dbReference type="GO" id="GO:0046872">
    <property type="term" value="F:metal ion binding"/>
    <property type="evidence" value="ECO:0007669"/>
    <property type="project" value="UniProtKB-KW"/>
</dbReference>
<evidence type="ECO:0000256" key="8">
    <source>
        <dbReference type="ARBA" id="ARBA00022519"/>
    </source>
</evidence>
<dbReference type="InterPro" id="IPR033718">
    <property type="entry name" value="DAGK_prok"/>
</dbReference>
<dbReference type="CDD" id="cd14264">
    <property type="entry name" value="DAGK_IM"/>
    <property type="match status" value="1"/>
</dbReference>
<gene>
    <name evidence="24" type="primary">dgkA_6</name>
    <name evidence="24" type="ORF">GALL_283440</name>
</gene>
<feature type="transmembrane region" description="Helical" evidence="23">
    <location>
        <begin position="125"/>
        <end position="143"/>
    </location>
</feature>
<evidence type="ECO:0000256" key="13">
    <source>
        <dbReference type="ARBA" id="ARBA00022777"/>
    </source>
</evidence>
<name>A0A1J5RJN3_9ZZZZ</name>
<dbReference type="GO" id="GO:0005524">
    <property type="term" value="F:ATP binding"/>
    <property type="evidence" value="ECO:0007669"/>
    <property type="project" value="UniProtKB-KW"/>
</dbReference>
<evidence type="ECO:0000256" key="23">
    <source>
        <dbReference type="SAM" id="Phobius"/>
    </source>
</evidence>
<evidence type="ECO:0000313" key="24">
    <source>
        <dbReference type="EMBL" id="OIQ89779.1"/>
    </source>
</evidence>
<evidence type="ECO:0000256" key="16">
    <source>
        <dbReference type="ARBA" id="ARBA00022989"/>
    </source>
</evidence>
<evidence type="ECO:0000256" key="12">
    <source>
        <dbReference type="ARBA" id="ARBA00022741"/>
    </source>
</evidence>
<accession>A0A1J5RJN3</accession>
<keyword evidence="6" id="KW-1003">Cell membrane</keyword>
<evidence type="ECO:0000256" key="3">
    <source>
        <dbReference type="ARBA" id="ARBA00005967"/>
    </source>
</evidence>
<keyword evidence="14" id="KW-0067">ATP-binding</keyword>
<organism evidence="24">
    <name type="scientific">mine drainage metagenome</name>
    <dbReference type="NCBI Taxonomy" id="410659"/>
    <lineage>
        <taxon>unclassified sequences</taxon>
        <taxon>metagenomes</taxon>
        <taxon>ecological metagenomes</taxon>
    </lineage>
</organism>
<feature type="compositionally biased region" description="Polar residues" evidence="22">
    <location>
        <begin position="1"/>
        <end position="16"/>
    </location>
</feature>
<keyword evidence="13 24" id="KW-0418">Kinase</keyword>
<evidence type="ECO:0000256" key="2">
    <source>
        <dbReference type="ARBA" id="ARBA00004429"/>
    </source>
</evidence>
<keyword evidence="10 23" id="KW-0812">Transmembrane</keyword>
<feature type="transmembrane region" description="Helical" evidence="23">
    <location>
        <begin position="82"/>
        <end position="105"/>
    </location>
</feature>
<feature type="region of interest" description="Disordered" evidence="22">
    <location>
        <begin position="1"/>
        <end position="21"/>
    </location>
</feature>
<dbReference type="PANTHER" id="PTHR34299">
    <property type="entry name" value="DIACYLGLYCEROL KINASE"/>
    <property type="match status" value="1"/>
</dbReference>
<keyword evidence="18 23" id="KW-0472">Membrane</keyword>
<dbReference type="EC" id="2.7.1.107" evidence="4"/>
<keyword evidence="9 24" id="KW-0808">Transferase</keyword>
<comment type="similarity">
    <text evidence="3">Belongs to the bacterial diacylglycerol kinase family.</text>
</comment>
<dbReference type="GO" id="GO:0005886">
    <property type="term" value="C:plasma membrane"/>
    <property type="evidence" value="ECO:0007669"/>
    <property type="project" value="UniProtKB-SubCell"/>
</dbReference>
<sequence length="144" mass="15784">MMQSSQKKQTRNTQHPPASKHLVVSPFKGKTGVRRLINAFGYSLEGFKAAFKHEDAFRQEVFLTLILVPLAFYLDKSPVEKALMIASVLLVLIVELLNSAIEAAVDHTSTEHHALAKQAKDIGSAAVFIALSIMAMVWGLLLLG</sequence>
<keyword evidence="19" id="KW-0594">Phospholipid biosynthesis</keyword>
<evidence type="ECO:0000256" key="15">
    <source>
        <dbReference type="ARBA" id="ARBA00022842"/>
    </source>
</evidence>
<keyword evidence="8" id="KW-0997">Cell inner membrane</keyword>
<comment type="caution">
    <text evidence="24">The sequence shown here is derived from an EMBL/GenBank/DDBJ whole genome shotgun (WGS) entry which is preliminary data.</text>
</comment>
<protein>
    <recommendedName>
        <fullName evidence="5">Diacylglycerol kinase</fullName>
        <ecNumber evidence="4">2.7.1.107</ecNumber>
    </recommendedName>
    <alternativeName>
        <fullName evidence="21">Diglyceride kinase</fullName>
    </alternativeName>
</protein>
<keyword evidence="16 23" id="KW-1133">Transmembrane helix</keyword>
<evidence type="ECO:0000256" key="5">
    <source>
        <dbReference type="ARBA" id="ARBA00017575"/>
    </source>
</evidence>
<keyword evidence="20" id="KW-1208">Phospholipid metabolism</keyword>
<comment type="cofactor">
    <cofactor evidence="1">
        <name>Mg(2+)</name>
        <dbReference type="ChEBI" id="CHEBI:18420"/>
    </cofactor>
</comment>
<evidence type="ECO:0000256" key="22">
    <source>
        <dbReference type="SAM" id="MobiDB-lite"/>
    </source>
</evidence>
<proteinExistence type="inferred from homology"/>
<dbReference type="AlphaFoldDB" id="A0A1J5RJN3"/>
<evidence type="ECO:0000256" key="4">
    <source>
        <dbReference type="ARBA" id="ARBA00012133"/>
    </source>
</evidence>
<evidence type="ECO:0000256" key="9">
    <source>
        <dbReference type="ARBA" id="ARBA00022679"/>
    </source>
</evidence>
<evidence type="ECO:0000256" key="18">
    <source>
        <dbReference type="ARBA" id="ARBA00023136"/>
    </source>
</evidence>
<dbReference type="GO" id="GO:0006654">
    <property type="term" value="P:phosphatidic acid biosynthetic process"/>
    <property type="evidence" value="ECO:0007669"/>
    <property type="project" value="InterPro"/>
</dbReference>
<evidence type="ECO:0000256" key="1">
    <source>
        <dbReference type="ARBA" id="ARBA00001946"/>
    </source>
</evidence>
<evidence type="ECO:0000256" key="14">
    <source>
        <dbReference type="ARBA" id="ARBA00022840"/>
    </source>
</evidence>
<keyword evidence="11" id="KW-0479">Metal-binding</keyword>
<keyword evidence="12" id="KW-0547">Nucleotide-binding</keyword>